<dbReference type="Pfam" id="PF12697">
    <property type="entry name" value="Abhydrolase_6"/>
    <property type="match status" value="1"/>
</dbReference>
<comment type="caution">
    <text evidence="8">The sequence shown here is derived from an EMBL/GenBank/DDBJ whole genome shotgun (WGS) entry which is preliminary data.</text>
</comment>
<proteinExistence type="predicted"/>
<dbReference type="Proteomes" id="UP000660611">
    <property type="component" value="Unassembled WGS sequence"/>
</dbReference>
<evidence type="ECO:0000256" key="5">
    <source>
        <dbReference type="SAM" id="MobiDB-lite"/>
    </source>
</evidence>
<dbReference type="InterPro" id="IPR000073">
    <property type="entry name" value="AB_hydrolase_1"/>
</dbReference>
<comment type="subcellular location">
    <subcellularLocation>
        <location evidence="1">Endoplasmic reticulum</location>
    </subcellularLocation>
    <subcellularLocation>
        <location evidence="2">Membrane</location>
    </subcellularLocation>
</comment>
<dbReference type="InterPro" id="IPR045431">
    <property type="entry name" value="EAD2"/>
</dbReference>
<gene>
    <name evidence="8" type="ORF">Dsi01nite_085700</name>
</gene>
<dbReference type="GO" id="GO:0003824">
    <property type="term" value="F:catalytic activity"/>
    <property type="evidence" value="ECO:0007669"/>
    <property type="project" value="UniProtKB-ARBA"/>
</dbReference>
<evidence type="ECO:0000256" key="4">
    <source>
        <dbReference type="ARBA" id="ARBA00023136"/>
    </source>
</evidence>
<keyword evidence="4" id="KW-0472">Membrane</keyword>
<accession>A0A919UCJ8</accession>
<dbReference type="InterPro" id="IPR052374">
    <property type="entry name" value="SERAC1"/>
</dbReference>
<organism evidence="8 9">
    <name type="scientific">Dactylosporangium siamense</name>
    <dbReference type="NCBI Taxonomy" id="685454"/>
    <lineage>
        <taxon>Bacteria</taxon>
        <taxon>Bacillati</taxon>
        <taxon>Actinomycetota</taxon>
        <taxon>Actinomycetes</taxon>
        <taxon>Micromonosporales</taxon>
        <taxon>Micromonosporaceae</taxon>
        <taxon>Dactylosporangium</taxon>
    </lineage>
</organism>
<evidence type="ECO:0000259" key="6">
    <source>
        <dbReference type="Pfam" id="PF12697"/>
    </source>
</evidence>
<evidence type="ECO:0000259" key="7">
    <source>
        <dbReference type="Pfam" id="PF19956"/>
    </source>
</evidence>
<name>A0A919UCJ8_9ACTN</name>
<dbReference type="GO" id="GO:0016020">
    <property type="term" value="C:membrane"/>
    <property type="evidence" value="ECO:0007669"/>
    <property type="project" value="UniProtKB-SubCell"/>
</dbReference>
<dbReference type="PANTHER" id="PTHR48182">
    <property type="entry name" value="PROTEIN SERAC1"/>
    <property type="match status" value="1"/>
</dbReference>
<dbReference type="PANTHER" id="PTHR48182:SF2">
    <property type="entry name" value="PROTEIN SERAC1"/>
    <property type="match status" value="1"/>
</dbReference>
<feature type="domain" description="Effector-associated" evidence="7">
    <location>
        <begin position="278"/>
        <end position="358"/>
    </location>
</feature>
<feature type="region of interest" description="Disordered" evidence="5">
    <location>
        <begin position="234"/>
        <end position="269"/>
    </location>
</feature>
<evidence type="ECO:0000256" key="1">
    <source>
        <dbReference type="ARBA" id="ARBA00004240"/>
    </source>
</evidence>
<protein>
    <recommendedName>
        <fullName evidence="10">AB hydrolase-1 domain-containing protein</fullName>
    </recommendedName>
</protein>
<dbReference type="Gene3D" id="3.40.50.1820">
    <property type="entry name" value="alpha/beta hydrolase"/>
    <property type="match status" value="1"/>
</dbReference>
<keyword evidence="9" id="KW-1185">Reference proteome</keyword>
<keyword evidence="3" id="KW-0256">Endoplasmic reticulum</keyword>
<sequence length="372" mass="41108">MAVVLVHGLFSSNATWDNMTRLIAADRDLGRVRTALCDYPSPRFQLNPLRRIPDFYDLAESLRTFLRSDLAAYDHLFLVTHSQGGLVAQRMIARASAETDLLARIRGVMMIACPNDGSELALAMRKYAFFWRHPQERELRPFNRENKDARRVIQQYIARRNDDPVGSPRIPFSTYSGMSDNVVKGVSAWAEFGEIGAFPGDHSSVVRPQHAGERVYVALRGHLLKALAEVDLRAHPPASGPVPAQPGPGRSESRKPADDTSAPGLRPALSPADKAQVVNAILAVPGMLDPQFRSLVYGELPPALRQQQAGWGNAARPEIFGLLRLFEDHTSLDPWARFVGALEALRPDDPTVSQVRVAVTRFRLLGPAGSER</sequence>
<evidence type="ECO:0000256" key="2">
    <source>
        <dbReference type="ARBA" id="ARBA00004370"/>
    </source>
</evidence>
<evidence type="ECO:0008006" key="10">
    <source>
        <dbReference type="Google" id="ProtNLM"/>
    </source>
</evidence>
<dbReference type="Pfam" id="PF19956">
    <property type="entry name" value="EAD2"/>
    <property type="match status" value="1"/>
</dbReference>
<evidence type="ECO:0000313" key="9">
    <source>
        <dbReference type="Proteomes" id="UP000660611"/>
    </source>
</evidence>
<dbReference type="SUPFAM" id="SSF53474">
    <property type="entry name" value="alpha/beta-Hydrolases"/>
    <property type="match status" value="1"/>
</dbReference>
<dbReference type="AlphaFoldDB" id="A0A919UCJ8"/>
<dbReference type="InterPro" id="IPR029058">
    <property type="entry name" value="AB_hydrolase_fold"/>
</dbReference>
<evidence type="ECO:0000313" key="8">
    <source>
        <dbReference type="EMBL" id="GIG50529.1"/>
    </source>
</evidence>
<feature type="domain" description="AB hydrolase-1" evidence="6">
    <location>
        <begin position="3"/>
        <end position="144"/>
    </location>
</feature>
<evidence type="ECO:0000256" key="3">
    <source>
        <dbReference type="ARBA" id="ARBA00022824"/>
    </source>
</evidence>
<dbReference type="EMBL" id="BONQ01000132">
    <property type="protein sequence ID" value="GIG50529.1"/>
    <property type="molecule type" value="Genomic_DNA"/>
</dbReference>
<reference evidence="8" key="1">
    <citation type="submission" date="2021-01" db="EMBL/GenBank/DDBJ databases">
        <title>Whole genome shotgun sequence of Dactylosporangium siamense NBRC 106093.</title>
        <authorList>
            <person name="Komaki H."/>
            <person name="Tamura T."/>
        </authorList>
    </citation>
    <scope>NUCLEOTIDE SEQUENCE</scope>
    <source>
        <strain evidence="8">NBRC 106093</strain>
    </source>
</reference>